<dbReference type="InterPro" id="IPR026444">
    <property type="entry name" value="Secre_tail"/>
</dbReference>
<evidence type="ECO:0000259" key="1">
    <source>
        <dbReference type="Pfam" id="PF18962"/>
    </source>
</evidence>
<dbReference type="Pfam" id="PF18998">
    <property type="entry name" value="Flg_new_2"/>
    <property type="match status" value="15"/>
</dbReference>
<sequence length="1346" mass="145282">AQANTTVAITAQPAAGYHFLYWVDERDQSRITENPYTVIEESPLTENLRFTAHFEAESYKVEVASDMPQAAQLQGAGSYAYQDEVVLEAEMAEGYLFGAWVVENAQGGIDTLSVENPYSFRIQDNWSVKALFNRIQHPITVVSGNGAMGTVAGSGLYFHFDSVRMEASALEGYEFRYWAKRQGVRDDSVASANPWKMEVKEDATYVAVFSERRKLITAVAVLEEGGKVNGGGLYENGSYAFLQPVAAPYYHFAGWGTADSIMTAYPQDLRLYVQKDTTLYAHFEPDMLELEVRVDGLSPAGQVEVVGLTEAGPRFVLEQPYGRQVHLRASVLDEEYRFVAWRLYYTDENGLEKDSLFSREMEVRFDMSGNIRMVAEFGMGVVNVAASVQPQDAGKVENQGNYSEGQWAALRAVAAPGYAFDYWVDAEGGLLSRLDVCYVQAVKDTSVMAVFKTDTLEIGLAARLDVTAYGLEADGSSVLPGVTGRYEQASGMQSYFGEISGKGRYPYGSEVRLEAEAGYGYEFKGWFAAEDTAFRACLEESPVYVFDAEDDALMVALFAPALFRLDLALSDETAGTVEGTGDYAYKTEARLRAEAAQGYVFEGWEVADAGGSLDTLPVADLGWPVEANASLKALFSLRVVRAEARVMSGQGLVAVGTATAAGQTASASFTYGDEAVLRAEAAPYYTFSSWQDAAGNLLSSESEWRMHATDDTLVYAVFAPQRMSVSAQAFDARQGYVEASASRPEYGSVLSLSAMPMPGYAFSHWTGASDTTAWLSTSSVLRFDVLSDTALYAFFEPALQEVSVSVPLAGAGQVVVRQVSASDTLSWTGLAMVENGSELILEAVAMPGYRFSAWEAQGRVLGEDSRLVLDVDQDLDVEAVFEPAMYRIDLVAEPEAYGSVQGSGMFAYGQEVLVEALPNGEAYAFLGWKSDGRWVSDEASYRFVVSGERSLAAVFAPDSVSVGLLCGLGGSVQGAGLYAVGSPVSLSATAYPGYAFDYWADVDGNRISAQNPLSLTADKDTLLQAVFASATYLAEVSAGIGGSVSGGGEFLKGETAVLVAVADAGYRFAYWNLNGGEQTYPLACLMLEMDGDLQAEAIFEPMRYNVSTVASPVAAGSVTAGGSFSSGSTVSFEAVADAHHEFAAWTKDGEVVSTEAVLAVNVDSADAAYVALFNPKMFNVLVETYPSEGGLALGAGSYYWGDTADISVAVYPGFTFESWSDIAFNTVSEQTSFKHVISSANMFTAILDGDVENEDVAYAGHDGLAEVQVYPNPVGADRQVWFRTLAPEMQRLYFFDLQGNRVMERRLSERGQASVAVDVSALPSGVYFYRVEMTDGSVGHGKLICL</sequence>
<dbReference type="EMBL" id="JADIMZ010000070">
    <property type="protein sequence ID" value="MBO8432579.1"/>
    <property type="molecule type" value="Genomic_DNA"/>
</dbReference>
<feature type="domain" description="Bacterial repeat" evidence="2">
    <location>
        <begin position="140"/>
        <end position="211"/>
    </location>
</feature>
<feature type="domain" description="Bacterial repeat" evidence="2">
    <location>
        <begin position="1033"/>
        <end position="1100"/>
    </location>
</feature>
<accession>A0A9D9DRK2</accession>
<feature type="domain" description="Bacterial repeat" evidence="2">
    <location>
        <begin position="3"/>
        <end position="57"/>
    </location>
</feature>
<reference evidence="3" key="1">
    <citation type="submission" date="2020-10" db="EMBL/GenBank/DDBJ databases">
        <authorList>
            <person name="Gilroy R."/>
        </authorList>
    </citation>
    <scope>NUCLEOTIDE SEQUENCE</scope>
    <source>
        <strain evidence="3">2889</strain>
    </source>
</reference>
<feature type="non-terminal residue" evidence="3">
    <location>
        <position position="1"/>
    </location>
</feature>
<feature type="domain" description="Bacterial repeat" evidence="2">
    <location>
        <begin position="968"/>
        <end position="1029"/>
    </location>
</feature>
<gene>
    <name evidence="3" type="ORF">IAB08_04730</name>
</gene>
<feature type="domain" description="Bacterial repeat" evidence="2">
    <location>
        <begin position="73"/>
        <end position="135"/>
    </location>
</feature>
<feature type="domain" description="Secretion system C-terminal sorting" evidence="1">
    <location>
        <begin position="1269"/>
        <end position="1339"/>
    </location>
</feature>
<organism evidence="3 4">
    <name type="scientific">Candidatus Pullibacteroides excrementavium</name>
    <dbReference type="NCBI Taxonomy" id="2840905"/>
    <lineage>
        <taxon>Bacteria</taxon>
        <taxon>Pseudomonadati</taxon>
        <taxon>Bacteroidota</taxon>
        <taxon>Bacteroidia</taxon>
        <taxon>Bacteroidales</taxon>
        <taxon>Candidatus Pullibacteroides</taxon>
    </lineage>
</organism>
<protein>
    <submittedName>
        <fullName evidence="3">T9SS type A sorting domain-containing protein</fullName>
    </submittedName>
</protein>
<evidence type="ECO:0000313" key="3">
    <source>
        <dbReference type="EMBL" id="MBO8432579.1"/>
    </source>
</evidence>
<feature type="domain" description="Bacterial repeat" evidence="2">
    <location>
        <begin position="1109"/>
        <end position="1175"/>
    </location>
</feature>
<dbReference type="Pfam" id="PF18962">
    <property type="entry name" value="Por_Secre_tail"/>
    <property type="match status" value="1"/>
</dbReference>
<reference evidence="3" key="2">
    <citation type="journal article" date="2021" name="PeerJ">
        <title>Extensive microbial diversity within the chicken gut microbiome revealed by metagenomics and culture.</title>
        <authorList>
            <person name="Gilroy R."/>
            <person name="Ravi A."/>
            <person name="Getino M."/>
            <person name="Pursley I."/>
            <person name="Horton D.L."/>
            <person name="Alikhan N.F."/>
            <person name="Baker D."/>
            <person name="Gharbi K."/>
            <person name="Hall N."/>
            <person name="Watson M."/>
            <person name="Adriaenssens E.M."/>
            <person name="Foster-Nyarko E."/>
            <person name="Jarju S."/>
            <person name="Secka A."/>
            <person name="Antonio M."/>
            <person name="Oren A."/>
            <person name="Chaudhuri R.R."/>
            <person name="La Ragione R."/>
            <person name="Hildebrand F."/>
            <person name="Pallen M.J."/>
        </authorList>
    </citation>
    <scope>NUCLEOTIDE SEQUENCE</scope>
    <source>
        <strain evidence="3">2889</strain>
    </source>
</reference>
<feature type="domain" description="Bacterial repeat" evidence="2">
    <location>
        <begin position="497"/>
        <end position="545"/>
    </location>
</feature>
<feature type="domain" description="Bacterial repeat" evidence="2">
    <location>
        <begin position="833"/>
        <end position="883"/>
    </location>
</feature>
<feature type="domain" description="Bacterial repeat" evidence="2">
    <location>
        <begin position="1182"/>
        <end position="1236"/>
    </location>
</feature>
<feature type="domain" description="Bacterial repeat" evidence="2">
    <location>
        <begin position="890"/>
        <end position="958"/>
    </location>
</feature>
<dbReference type="NCBIfam" id="TIGR04183">
    <property type="entry name" value="Por_Secre_tail"/>
    <property type="match status" value="1"/>
</dbReference>
<dbReference type="InterPro" id="IPR044060">
    <property type="entry name" value="Bacterial_rp_domain"/>
</dbReference>
<comment type="caution">
    <text evidence="3">The sequence shown here is derived from an EMBL/GenBank/DDBJ whole genome shotgun (WGS) entry which is preliminary data.</text>
</comment>
<feature type="domain" description="Bacterial repeat" evidence="2">
    <location>
        <begin position="223"/>
        <end position="285"/>
    </location>
</feature>
<feature type="domain" description="Bacterial repeat" evidence="2">
    <location>
        <begin position="732"/>
        <end position="797"/>
    </location>
</feature>
<proteinExistence type="predicted"/>
<dbReference type="Proteomes" id="UP000823612">
    <property type="component" value="Unassembled WGS sequence"/>
</dbReference>
<feature type="domain" description="Bacterial repeat" evidence="2">
    <location>
        <begin position="657"/>
        <end position="720"/>
    </location>
</feature>
<name>A0A9D9DRK2_9BACT</name>
<feature type="domain" description="Bacterial repeat" evidence="2">
    <location>
        <begin position="567"/>
        <end position="611"/>
    </location>
</feature>
<evidence type="ECO:0000259" key="2">
    <source>
        <dbReference type="Pfam" id="PF18998"/>
    </source>
</evidence>
<evidence type="ECO:0000313" key="4">
    <source>
        <dbReference type="Proteomes" id="UP000823612"/>
    </source>
</evidence>
<feature type="domain" description="Bacterial repeat" evidence="2">
    <location>
        <begin position="386"/>
        <end position="453"/>
    </location>
</feature>